<dbReference type="PANTHER" id="PTHR28008">
    <property type="entry name" value="DOMAIN PROTEIN, PUTATIVE (AFU_ORTHOLOGUE AFUA_3G10980)-RELATED"/>
    <property type="match status" value="1"/>
</dbReference>
<evidence type="ECO:0000256" key="1">
    <source>
        <dbReference type="SAM" id="Phobius"/>
    </source>
</evidence>
<evidence type="ECO:0000313" key="2">
    <source>
        <dbReference type="EMBL" id="STZ66667.1"/>
    </source>
</evidence>
<keyword evidence="1" id="KW-0472">Membrane</keyword>
<name>A0A378TUT1_NEIEL</name>
<dbReference type="RefSeq" id="WP_074896506.1">
    <property type="nucleotide sequence ID" value="NZ_CP031252.1"/>
</dbReference>
<dbReference type="GeneID" id="93351136"/>
<proteinExistence type="predicted"/>
<protein>
    <submittedName>
        <fullName evidence="2">VanZ family protein</fullName>
    </submittedName>
</protein>
<organism evidence="2 3">
    <name type="scientific">Neisseria elongata</name>
    <dbReference type="NCBI Taxonomy" id="495"/>
    <lineage>
        <taxon>Bacteria</taxon>
        <taxon>Pseudomonadati</taxon>
        <taxon>Pseudomonadota</taxon>
        <taxon>Betaproteobacteria</taxon>
        <taxon>Neisseriales</taxon>
        <taxon>Neisseriaceae</taxon>
        <taxon>Neisseria</taxon>
    </lineage>
</organism>
<reference evidence="2 3" key="1">
    <citation type="submission" date="2018-06" db="EMBL/GenBank/DDBJ databases">
        <authorList>
            <consortium name="Pathogen Informatics"/>
            <person name="Doyle S."/>
        </authorList>
    </citation>
    <scope>NUCLEOTIDE SEQUENCE [LARGE SCALE GENOMIC DNA]</scope>
    <source>
        <strain evidence="2 3">NCTC10660</strain>
    </source>
</reference>
<keyword evidence="1" id="KW-0812">Transmembrane</keyword>
<feature type="transmembrane region" description="Helical" evidence="1">
    <location>
        <begin position="99"/>
        <end position="117"/>
    </location>
</feature>
<accession>A0A378TUT1</accession>
<dbReference type="Proteomes" id="UP000254927">
    <property type="component" value="Unassembled WGS sequence"/>
</dbReference>
<dbReference type="NCBIfam" id="NF037970">
    <property type="entry name" value="vanZ_1"/>
    <property type="match status" value="1"/>
</dbReference>
<dbReference type="EMBL" id="UGQW01000001">
    <property type="protein sequence ID" value="STZ66667.1"/>
    <property type="molecule type" value="Genomic_DNA"/>
</dbReference>
<evidence type="ECO:0000313" key="3">
    <source>
        <dbReference type="Proteomes" id="UP000254927"/>
    </source>
</evidence>
<keyword evidence="1" id="KW-1133">Transmembrane helix</keyword>
<dbReference type="AlphaFoldDB" id="A0A378TUT1"/>
<dbReference type="PANTHER" id="PTHR28008:SF1">
    <property type="entry name" value="DOMAIN PROTEIN, PUTATIVE (AFU_ORTHOLOGUE AFUA_3G10980)-RELATED"/>
    <property type="match status" value="1"/>
</dbReference>
<sequence length="123" mass="13574">MKLPRNKYTLFAAAWFVLLWAALLRESGGHMPPPFPHFDKAAHCAAFFAQFWLAARAWLEAGRRPPYLPLAAAALILAAATETAQAWFTAHRSGDLLDALADLAGTALALLLARQVYRNRRGM</sequence>
<gene>
    <name evidence="2" type="ORF">NCTC10660_00118</name>
</gene>